<reference evidence="1 2" key="1">
    <citation type="journal article" date="2011" name="J. Biotechnol.">
        <title>The complete genome sequence of the dominant Sinorhizobium meliloti field isolate SM11 extends the S. meliloti pan-genome.</title>
        <authorList>
            <person name="Schneiker-Bekel S."/>
            <person name="Wibberg D."/>
            <person name="Bekel T."/>
            <person name="Blom J."/>
            <person name="Linke B."/>
            <person name="Neuweger H."/>
            <person name="Stiens M."/>
            <person name="Vorholter F.J."/>
            <person name="Weidner S."/>
            <person name="Goesmann A."/>
            <person name="Puhler A."/>
            <person name="Schluter A."/>
        </authorList>
    </citation>
    <scope>NUCLEOTIDE SEQUENCE [LARGE SCALE GENOMIC DNA]</scope>
    <source>
        <strain evidence="1 2">SM11</strain>
    </source>
</reference>
<evidence type="ECO:0000313" key="1">
    <source>
        <dbReference type="EMBL" id="AEH80404.1"/>
    </source>
</evidence>
<proteinExistence type="predicted"/>
<dbReference type="AlphaFoldDB" id="F7XAB6"/>
<protein>
    <submittedName>
        <fullName evidence="1">Uncharacterized protein</fullName>
    </submittedName>
</protein>
<organism evidence="1 2">
    <name type="scientific">Sinorhizobium meliloti (strain SM11)</name>
    <dbReference type="NCBI Taxonomy" id="707241"/>
    <lineage>
        <taxon>Bacteria</taxon>
        <taxon>Pseudomonadati</taxon>
        <taxon>Pseudomonadota</taxon>
        <taxon>Alphaproteobacteria</taxon>
        <taxon>Hyphomicrobiales</taxon>
        <taxon>Rhizobiaceae</taxon>
        <taxon>Sinorhizobium/Ensifer group</taxon>
        <taxon>Sinorhizobium</taxon>
    </lineage>
</organism>
<dbReference type="KEGG" id="smx:SM11_chr3167"/>
<accession>F7XAB6</accession>
<sequence>MVQNWALGLGVMPRLITAEGLKMCRHFPSPFLLARHDTRRAE</sequence>
<evidence type="ECO:0000313" key="2">
    <source>
        <dbReference type="Proteomes" id="UP000009045"/>
    </source>
</evidence>
<dbReference type="Proteomes" id="UP000009045">
    <property type="component" value="Chromosome"/>
</dbReference>
<dbReference type="EMBL" id="CP001830">
    <property type="protein sequence ID" value="AEH80404.1"/>
    <property type="molecule type" value="Genomic_DNA"/>
</dbReference>
<dbReference type="HOGENOM" id="CLU_3257917_0_0_5"/>
<gene>
    <name evidence="1" type="ordered locus">SM11_chr3167</name>
</gene>
<name>F7XAB6_SINMM</name>